<dbReference type="Gene3D" id="3.10.10.10">
    <property type="entry name" value="HIV Type 1 Reverse Transcriptase, subunit A, domain 1"/>
    <property type="match status" value="1"/>
</dbReference>
<name>A0A0C2NFM1_THEKT</name>
<evidence type="ECO:0000313" key="1">
    <source>
        <dbReference type="EMBL" id="KII75135.1"/>
    </source>
</evidence>
<dbReference type="AlphaFoldDB" id="A0A0C2NFM1"/>
<dbReference type="PANTHER" id="PTHR37984:SF5">
    <property type="entry name" value="PROTEIN NYNRIN-LIKE"/>
    <property type="match status" value="1"/>
</dbReference>
<protein>
    <submittedName>
        <fullName evidence="1">Uncharacterized protein</fullName>
    </submittedName>
</protein>
<gene>
    <name evidence="1" type="ORF">RF11_10428</name>
</gene>
<dbReference type="EMBL" id="JWZT01000019">
    <property type="protein sequence ID" value="KII75135.1"/>
    <property type="molecule type" value="Genomic_DNA"/>
</dbReference>
<reference evidence="1 2" key="1">
    <citation type="journal article" date="2014" name="Genome Biol. Evol.">
        <title>The genome of the myxosporean Thelohanellus kitauei shows adaptations to nutrient acquisition within its fish host.</title>
        <authorList>
            <person name="Yang Y."/>
            <person name="Xiong J."/>
            <person name="Zhou Z."/>
            <person name="Huo F."/>
            <person name="Miao W."/>
            <person name="Ran C."/>
            <person name="Liu Y."/>
            <person name="Zhang J."/>
            <person name="Feng J."/>
            <person name="Wang M."/>
            <person name="Wang M."/>
            <person name="Wang L."/>
            <person name="Yao B."/>
        </authorList>
    </citation>
    <scope>NUCLEOTIDE SEQUENCE [LARGE SCALE GENOMIC DNA]</scope>
    <source>
        <strain evidence="1">Wuqing</strain>
    </source>
</reference>
<sequence length="135" mass="15301">MSLIVVKGNEGPICGFDWIRKYGLDFSQIKFVKCVTKHQEFIAGNLITLTALKGYEASIVLTDDANPVIHNPRRVPFPTKRQLEYELHRLVQSGALERIDPAKEKVSWAYSIVCVKKLNGSMRVCGDFKVSINKY</sequence>
<dbReference type="InterPro" id="IPR050951">
    <property type="entry name" value="Retrovirus_Pol_polyprotein"/>
</dbReference>
<dbReference type="SUPFAM" id="SSF56672">
    <property type="entry name" value="DNA/RNA polymerases"/>
    <property type="match status" value="1"/>
</dbReference>
<evidence type="ECO:0000313" key="2">
    <source>
        <dbReference type="Proteomes" id="UP000031668"/>
    </source>
</evidence>
<organism evidence="1 2">
    <name type="scientific">Thelohanellus kitauei</name>
    <name type="common">Myxosporean</name>
    <dbReference type="NCBI Taxonomy" id="669202"/>
    <lineage>
        <taxon>Eukaryota</taxon>
        <taxon>Metazoa</taxon>
        <taxon>Cnidaria</taxon>
        <taxon>Myxozoa</taxon>
        <taxon>Myxosporea</taxon>
        <taxon>Bivalvulida</taxon>
        <taxon>Platysporina</taxon>
        <taxon>Myxobolidae</taxon>
        <taxon>Thelohanellus</taxon>
    </lineage>
</organism>
<dbReference type="Proteomes" id="UP000031668">
    <property type="component" value="Unassembled WGS sequence"/>
</dbReference>
<comment type="caution">
    <text evidence="1">The sequence shown here is derived from an EMBL/GenBank/DDBJ whole genome shotgun (WGS) entry which is preliminary data.</text>
</comment>
<proteinExistence type="predicted"/>
<dbReference type="OrthoDB" id="10056300at2759"/>
<dbReference type="InterPro" id="IPR043502">
    <property type="entry name" value="DNA/RNA_pol_sf"/>
</dbReference>
<dbReference type="PANTHER" id="PTHR37984">
    <property type="entry name" value="PROTEIN CBG26694"/>
    <property type="match status" value="1"/>
</dbReference>
<keyword evidence="2" id="KW-1185">Reference proteome</keyword>
<accession>A0A0C2NFM1</accession>